<evidence type="ECO:0000313" key="3">
    <source>
        <dbReference type="EMBL" id="PZQ46946.1"/>
    </source>
</evidence>
<dbReference type="NCBIfam" id="TIGR02532">
    <property type="entry name" value="IV_pilin_GFxxxE"/>
    <property type="match status" value="1"/>
</dbReference>
<evidence type="ECO:0000256" key="1">
    <source>
        <dbReference type="ARBA" id="ARBA00022481"/>
    </source>
</evidence>
<evidence type="ECO:0008006" key="5">
    <source>
        <dbReference type="Google" id="ProtNLM"/>
    </source>
</evidence>
<dbReference type="GO" id="GO:0015627">
    <property type="term" value="C:type II protein secretion system complex"/>
    <property type="evidence" value="ECO:0007669"/>
    <property type="project" value="InterPro"/>
</dbReference>
<feature type="transmembrane region" description="Helical" evidence="2">
    <location>
        <begin position="27"/>
        <end position="46"/>
    </location>
</feature>
<name>A0A2W5N0N5_9BACT</name>
<dbReference type="InterPro" id="IPR012902">
    <property type="entry name" value="N_methyl_site"/>
</dbReference>
<dbReference type="EMBL" id="QFQB01000019">
    <property type="protein sequence ID" value="PZQ46946.1"/>
    <property type="molecule type" value="Genomic_DNA"/>
</dbReference>
<comment type="caution">
    <text evidence="3">The sequence shown here is derived from an EMBL/GenBank/DDBJ whole genome shotgun (WGS) entry which is preliminary data.</text>
</comment>
<dbReference type="SUPFAM" id="SSF54523">
    <property type="entry name" value="Pili subunits"/>
    <property type="match status" value="1"/>
</dbReference>
<evidence type="ECO:0000256" key="2">
    <source>
        <dbReference type="SAM" id="Phobius"/>
    </source>
</evidence>
<dbReference type="AlphaFoldDB" id="A0A2W5N0N5"/>
<reference evidence="3 4" key="1">
    <citation type="submission" date="2017-08" db="EMBL/GenBank/DDBJ databases">
        <title>Infants hospitalized years apart are colonized by the same room-sourced microbial strains.</title>
        <authorList>
            <person name="Brooks B."/>
            <person name="Olm M.R."/>
            <person name="Firek B.A."/>
            <person name="Baker R."/>
            <person name="Thomas B.C."/>
            <person name="Morowitz M.J."/>
            <person name="Banfield J.F."/>
        </authorList>
    </citation>
    <scope>NUCLEOTIDE SEQUENCE [LARGE SCALE GENOMIC DNA]</scope>
    <source>
        <strain evidence="3">S2_005_002_R2_29</strain>
    </source>
</reference>
<dbReference type="Pfam" id="PF07963">
    <property type="entry name" value="N_methyl"/>
    <property type="match status" value="1"/>
</dbReference>
<protein>
    <recommendedName>
        <fullName evidence="5">Prepilin-type N-terminal cleavage/methylation domain-containing protein</fullName>
    </recommendedName>
</protein>
<dbReference type="Proteomes" id="UP000249417">
    <property type="component" value="Unassembled WGS sequence"/>
</dbReference>
<gene>
    <name evidence="3" type="ORF">DI551_04125</name>
</gene>
<dbReference type="PRINTS" id="PR00813">
    <property type="entry name" value="BCTERIALGSPG"/>
</dbReference>
<dbReference type="InterPro" id="IPR045584">
    <property type="entry name" value="Pilin-like"/>
</dbReference>
<keyword evidence="2" id="KW-1133">Transmembrane helix</keyword>
<evidence type="ECO:0000313" key="4">
    <source>
        <dbReference type="Proteomes" id="UP000249417"/>
    </source>
</evidence>
<dbReference type="Gene3D" id="3.30.700.10">
    <property type="entry name" value="Glycoprotein, Type 4 Pilin"/>
    <property type="match status" value="1"/>
</dbReference>
<sequence>MMRDDMSRTTTAYCSNCRKASQSGFSLIELAIVMIIISLLAAPLLARYGDYIEQQKLNNTSLAMMDVESALTEFMIDNGRYPCPSDRGIAFGQENHGKEACTDLEGLGSSGCTAKDGACVAQGDPGKVYVGGVPYATLGIPYTKGVDGYKENMTYAISANFATALAEGETDDRKGSISMEIKKTDPVTGVMSDTVEKGKRYAIISFGSDGQGAFNVSGISKPCDSARRQSENCDNDAVFLDADRTDVDGNLYYDDRVIASDTGMKNIWVLSEDGDGAIHNTNTGPVGIGTTTPASDTKLDVVGDIKADSFRGQKFCDASGNNCMETKAIAGEDEKMDCSKLGKAGYVTSVAKNEVKCTDMKMNVKPGTCGTNQYLAGINTDGSIVCADLPE</sequence>
<keyword evidence="1" id="KW-0488">Methylation</keyword>
<keyword evidence="2" id="KW-0812">Transmembrane</keyword>
<proteinExistence type="predicted"/>
<organism evidence="3 4">
    <name type="scientific">Micavibrio aeruginosavorus</name>
    <dbReference type="NCBI Taxonomy" id="349221"/>
    <lineage>
        <taxon>Bacteria</taxon>
        <taxon>Pseudomonadati</taxon>
        <taxon>Bdellovibrionota</taxon>
        <taxon>Bdellovibrionia</taxon>
        <taxon>Bdellovibrionales</taxon>
        <taxon>Pseudobdellovibrionaceae</taxon>
        <taxon>Micavibrio</taxon>
    </lineage>
</organism>
<dbReference type="InterPro" id="IPR000983">
    <property type="entry name" value="Bac_GSPG_pilin"/>
</dbReference>
<accession>A0A2W5N0N5</accession>
<keyword evidence="2" id="KW-0472">Membrane</keyword>
<dbReference type="GO" id="GO:0015628">
    <property type="term" value="P:protein secretion by the type II secretion system"/>
    <property type="evidence" value="ECO:0007669"/>
    <property type="project" value="InterPro"/>
</dbReference>